<sequence length="75" mass="8348">MEISSSDPEDKYGQGFSKQEISPIHWTVPLVLVVLVSCVHFGICFIMDPFCLCGRDVKSAFRSVPEGWHEGTSCL</sequence>
<name>A0A0E9X8F5_ANGAN</name>
<feature type="transmembrane region" description="Helical" evidence="1">
    <location>
        <begin position="26"/>
        <end position="52"/>
    </location>
</feature>
<evidence type="ECO:0000256" key="1">
    <source>
        <dbReference type="SAM" id="Phobius"/>
    </source>
</evidence>
<dbReference type="AlphaFoldDB" id="A0A0E9X8F5"/>
<protein>
    <submittedName>
        <fullName evidence="2">Uncharacterized protein</fullName>
    </submittedName>
</protein>
<reference evidence="2" key="2">
    <citation type="journal article" date="2015" name="Fish Shellfish Immunol.">
        <title>Early steps in the European eel (Anguilla anguilla)-Vibrio vulnificus interaction in the gills: Role of the RtxA13 toxin.</title>
        <authorList>
            <person name="Callol A."/>
            <person name="Pajuelo D."/>
            <person name="Ebbesson L."/>
            <person name="Teles M."/>
            <person name="MacKenzie S."/>
            <person name="Amaro C."/>
        </authorList>
    </citation>
    <scope>NUCLEOTIDE SEQUENCE</scope>
</reference>
<accession>A0A0E9X8F5</accession>
<dbReference type="EMBL" id="GBXM01010437">
    <property type="protein sequence ID" value="JAH98140.1"/>
    <property type="molecule type" value="Transcribed_RNA"/>
</dbReference>
<organism evidence="2">
    <name type="scientific">Anguilla anguilla</name>
    <name type="common">European freshwater eel</name>
    <name type="synonym">Muraena anguilla</name>
    <dbReference type="NCBI Taxonomy" id="7936"/>
    <lineage>
        <taxon>Eukaryota</taxon>
        <taxon>Metazoa</taxon>
        <taxon>Chordata</taxon>
        <taxon>Craniata</taxon>
        <taxon>Vertebrata</taxon>
        <taxon>Euteleostomi</taxon>
        <taxon>Actinopterygii</taxon>
        <taxon>Neopterygii</taxon>
        <taxon>Teleostei</taxon>
        <taxon>Anguilliformes</taxon>
        <taxon>Anguillidae</taxon>
        <taxon>Anguilla</taxon>
    </lineage>
</organism>
<keyword evidence="1" id="KW-0812">Transmembrane</keyword>
<evidence type="ECO:0000313" key="2">
    <source>
        <dbReference type="EMBL" id="JAH98140.1"/>
    </source>
</evidence>
<reference evidence="2" key="1">
    <citation type="submission" date="2014-11" db="EMBL/GenBank/DDBJ databases">
        <authorList>
            <person name="Amaro Gonzalez C."/>
        </authorList>
    </citation>
    <scope>NUCLEOTIDE SEQUENCE</scope>
</reference>
<keyword evidence="1" id="KW-0472">Membrane</keyword>
<proteinExistence type="predicted"/>
<keyword evidence="1" id="KW-1133">Transmembrane helix</keyword>